<sequence>MPCTGALSMIDSPAPPFARLRWYAIRSSLMYSPENYVACAVLTTPFGFGISTEPVRTGDNPPSNLYVPRFSHGEDSRHRGHHATDRLDVIPPSTVMTVPVV</sequence>
<proteinExistence type="predicted"/>
<protein>
    <submittedName>
        <fullName evidence="2">Uncharacterized protein</fullName>
    </submittedName>
</protein>
<dbReference type="Proteomes" id="UP000219522">
    <property type="component" value="Unassembled WGS sequence"/>
</dbReference>
<dbReference type="EMBL" id="OCSU01000001">
    <property type="protein sequence ID" value="SOE55097.1"/>
    <property type="molecule type" value="Genomic_DNA"/>
</dbReference>
<accession>A0A7Z7N1G3</accession>
<organism evidence="2 3">
    <name type="scientific">Caballeronia arationis</name>
    <dbReference type="NCBI Taxonomy" id="1777142"/>
    <lineage>
        <taxon>Bacteria</taxon>
        <taxon>Pseudomonadati</taxon>
        <taxon>Pseudomonadota</taxon>
        <taxon>Betaproteobacteria</taxon>
        <taxon>Burkholderiales</taxon>
        <taxon>Burkholderiaceae</taxon>
        <taxon>Caballeronia</taxon>
    </lineage>
</organism>
<gene>
    <name evidence="2" type="ORF">SAMN05446927_0954</name>
</gene>
<name>A0A7Z7N1G3_9BURK</name>
<dbReference type="AlphaFoldDB" id="A0A7Z7N1G3"/>
<evidence type="ECO:0000313" key="3">
    <source>
        <dbReference type="Proteomes" id="UP000219522"/>
    </source>
</evidence>
<reference evidence="2 3" key="1">
    <citation type="submission" date="2017-09" db="EMBL/GenBank/DDBJ databases">
        <authorList>
            <person name="Varghese N."/>
            <person name="Submissions S."/>
        </authorList>
    </citation>
    <scope>NUCLEOTIDE SEQUENCE [LARGE SCALE GENOMIC DNA]</scope>
    <source>
        <strain evidence="2 3">OK806</strain>
    </source>
</reference>
<feature type="region of interest" description="Disordered" evidence="1">
    <location>
        <begin position="53"/>
        <end position="87"/>
    </location>
</feature>
<evidence type="ECO:0000313" key="2">
    <source>
        <dbReference type="EMBL" id="SOE55097.1"/>
    </source>
</evidence>
<comment type="caution">
    <text evidence="2">The sequence shown here is derived from an EMBL/GenBank/DDBJ whole genome shotgun (WGS) entry which is preliminary data.</text>
</comment>
<keyword evidence="3" id="KW-1185">Reference proteome</keyword>
<evidence type="ECO:0000256" key="1">
    <source>
        <dbReference type="SAM" id="MobiDB-lite"/>
    </source>
</evidence>
<feature type="compositionally biased region" description="Basic and acidic residues" evidence="1">
    <location>
        <begin position="71"/>
        <end position="87"/>
    </location>
</feature>